<accession>A0A7W2A838</accession>
<evidence type="ECO:0008006" key="3">
    <source>
        <dbReference type="Google" id="ProtNLM"/>
    </source>
</evidence>
<dbReference type="Proteomes" id="UP000535491">
    <property type="component" value="Unassembled WGS sequence"/>
</dbReference>
<evidence type="ECO:0000313" key="1">
    <source>
        <dbReference type="EMBL" id="MBA4495196.1"/>
    </source>
</evidence>
<comment type="caution">
    <text evidence="1">The sequence shown here is derived from an EMBL/GenBank/DDBJ whole genome shotgun (WGS) entry which is preliminary data.</text>
</comment>
<gene>
    <name evidence="1" type="ORF">H1191_12855</name>
</gene>
<sequence length="116" mass="13489">MLLTHEKLLRILCHVWSEKSSTKYSPENPARGQCGVTALVVNDLFGGEILKTPLPEGWHFYNRIHGQVYDFTASQFKEEIKYEDILSSRDEAFADTNEQQYHYLKHSIISRVRDSD</sequence>
<organism evidence="1 2">
    <name type="scientific">Paenactinomyces guangxiensis</name>
    <dbReference type="NCBI Taxonomy" id="1490290"/>
    <lineage>
        <taxon>Bacteria</taxon>
        <taxon>Bacillati</taxon>
        <taxon>Bacillota</taxon>
        <taxon>Bacilli</taxon>
        <taxon>Bacillales</taxon>
        <taxon>Thermoactinomycetaceae</taxon>
        <taxon>Paenactinomyces</taxon>
    </lineage>
</organism>
<name>A0A7W2A838_9BACL</name>
<reference evidence="1 2" key="1">
    <citation type="submission" date="2020-07" db="EMBL/GenBank/DDBJ databases">
        <authorList>
            <person name="Feng H."/>
        </authorList>
    </citation>
    <scope>NUCLEOTIDE SEQUENCE [LARGE SCALE GENOMIC DNA]</scope>
    <source>
        <strain evidence="2">s-10</strain>
    </source>
</reference>
<dbReference type="EMBL" id="JACEIQ010000013">
    <property type="protein sequence ID" value="MBA4495196.1"/>
    <property type="molecule type" value="Genomic_DNA"/>
</dbReference>
<protein>
    <recommendedName>
        <fullName evidence="3">YunG</fullName>
    </recommendedName>
</protein>
<dbReference type="InterPro" id="IPR056238">
    <property type="entry name" value="YunG-like"/>
</dbReference>
<dbReference type="Pfam" id="PF24585">
    <property type="entry name" value="YunG"/>
    <property type="match status" value="1"/>
</dbReference>
<keyword evidence="2" id="KW-1185">Reference proteome</keyword>
<proteinExistence type="predicted"/>
<dbReference type="AlphaFoldDB" id="A0A7W2A838"/>
<evidence type="ECO:0000313" key="2">
    <source>
        <dbReference type="Proteomes" id="UP000535491"/>
    </source>
</evidence>